<name>A0A7Z0WI43_9PSEU</name>
<proteinExistence type="predicted"/>
<dbReference type="EMBL" id="MSIF01000014">
    <property type="protein sequence ID" value="OLF07755.1"/>
    <property type="molecule type" value="Genomic_DNA"/>
</dbReference>
<sequence length="113" mass="11809">MARLDKSALLKRQRADKTAEVDLGEGTVTVRGLTRGEVTQARAAARGGGREVQIHAVENHFIAAGMVDPVMTAAEVAEWLENAPAGDGVAVMEAIQELSGMAEGAQKSGVPRT</sequence>
<reference evidence="1 2" key="1">
    <citation type="submission" date="2016-12" db="EMBL/GenBank/DDBJ databases">
        <title>The draft genome sequence of Actinophytocola xinjiangensis.</title>
        <authorList>
            <person name="Wang W."/>
            <person name="Yuan L."/>
        </authorList>
    </citation>
    <scope>NUCLEOTIDE SEQUENCE [LARGE SCALE GENOMIC DNA]</scope>
    <source>
        <strain evidence="1 2">CGMCC 4.4663</strain>
    </source>
</reference>
<keyword evidence="2" id="KW-1185">Reference proteome</keyword>
<accession>A0A7Z0WI43</accession>
<dbReference type="OrthoDB" id="3403447at2"/>
<dbReference type="Proteomes" id="UP000185696">
    <property type="component" value="Unassembled WGS sequence"/>
</dbReference>
<evidence type="ECO:0000313" key="1">
    <source>
        <dbReference type="EMBL" id="OLF07755.1"/>
    </source>
</evidence>
<comment type="caution">
    <text evidence="1">The sequence shown here is derived from an EMBL/GenBank/DDBJ whole genome shotgun (WGS) entry which is preliminary data.</text>
</comment>
<protein>
    <recommendedName>
        <fullName evidence="3">Tail assembly chaperone</fullName>
    </recommendedName>
</protein>
<organism evidence="1 2">
    <name type="scientific">Actinophytocola xinjiangensis</name>
    <dbReference type="NCBI Taxonomy" id="485602"/>
    <lineage>
        <taxon>Bacteria</taxon>
        <taxon>Bacillati</taxon>
        <taxon>Actinomycetota</taxon>
        <taxon>Actinomycetes</taxon>
        <taxon>Pseudonocardiales</taxon>
        <taxon>Pseudonocardiaceae</taxon>
    </lineage>
</organism>
<dbReference type="RefSeq" id="WP_075135595.1">
    <property type="nucleotide sequence ID" value="NZ_MSIF01000014.1"/>
</dbReference>
<evidence type="ECO:0000313" key="2">
    <source>
        <dbReference type="Proteomes" id="UP000185696"/>
    </source>
</evidence>
<gene>
    <name evidence="1" type="ORF">BLA60_25845</name>
</gene>
<evidence type="ECO:0008006" key="3">
    <source>
        <dbReference type="Google" id="ProtNLM"/>
    </source>
</evidence>
<dbReference type="AlphaFoldDB" id="A0A7Z0WI43"/>